<sequence length="219" mass="24069">MMIDADRLRERMTAVSLSQSELARRVGVSQTTIYKILTGDALGSKHLHLIARELGTTPAYLTGETADPAEGAVPLPTPETIAEQLDLVPIAIIDLEYGLGATFVDDHVEVEVGHFPRVWVNSFTSTPSTLLTFARGRGDSMMPTIHSNDMVMIDRSQRVIEEPDAIWAYSIGNMGGIKRLRVRGERVTILSDNPAVPPDEAMTEEMTIIGRVIMIIRSI</sequence>
<dbReference type="Pfam" id="PF01381">
    <property type="entry name" value="HTH_3"/>
    <property type="match status" value="1"/>
</dbReference>
<dbReference type="Gene3D" id="1.10.260.40">
    <property type="entry name" value="lambda repressor-like DNA-binding domains"/>
    <property type="match status" value="1"/>
</dbReference>
<dbReference type="SUPFAM" id="SSF47413">
    <property type="entry name" value="lambda repressor-like DNA-binding domains"/>
    <property type="match status" value="1"/>
</dbReference>
<name>A0A502CNQ7_9SPHN</name>
<dbReference type="EMBL" id="RCZK01000002">
    <property type="protein sequence ID" value="TPG14382.1"/>
    <property type="molecule type" value="Genomic_DNA"/>
</dbReference>
<dbReference type="InterPro" id="IPR039418">
    <property type="entry name" value="LexA-like"/>
</dbReference>
<evidence type="ECO:0000259" key="4">
    <source>
        <dbReference type="PROSITE" id="PS50943"/>
    </source>
</evidence>
<proteinExistence type="predicted"/>
<protein>
    <submittedName>
        <fullName evidence="5">Helix-turn-helix transcriptional regulator</fullName>
    </submittedName>
</protein>
<keyword evidence="2" id="KW-0238">DNA-binding</keyword>
<dbReference type="PANTHER" id="PTHR40661">
    <property type="match status" value="1"/>
</dbReference>
<evidence type="ECO:0000313" key="5">
    <source>
        <dbReference type="EMBL" id="TPG14382.1"/>
    </source>
</evidence>
<accession>A0A502CNQ7</accession>
<dbReference type="Proteomes" id="UP000318413">
    <property type="component" value="Unassembled WGS sequence"/>
</dbReference>
<dbReference type="AlphaFoldDB" id="A0A502CNQ7"/>
<dbReference type="CDD" id="cd00093">
    <property type="entry name" value="HTH_XRE"/>
    <property type="match status" value="1"/>
</dbReference>
<comment type="caution">
    <text evidence="5">The sequence shown here is derived from an EMBL/GenBank/DDBJ whole genome shotgun (WGS) entry which is preliminary data.</text>
</comment>
<gene>
    <name evidence="5" type="ORF">EAH84_03480</name>
</gene>
<dbReference type="PANTHER" id="PTHR40661:SF3">
    <property type="entry name" value="FELS-1 PROPHAGE TRANSCRIPTIONAL REGULATOR"/>
    <property type="match status" value="1"/>
</dbReference>
<dbReference type="InterPro" id="IPR036286">
    <property type="entry name" value="LexA/Signal_pep-like_sf"/>
</dbReference>
<dbReference type="PROSITE" id="PS50943">
    <property type="entry name" value="HTH_CROC1"/>
    <property type="match status" value="1"/>
</dbReference>
<keyword evidence="6" id="KW-1185">Reference proteome</keyword>
<dbReference type="SUPFAM" id="SSF51306">
    <property type="entry name" value="LexA/Signal peptidase"/>
    <property type="match status" value="1"/>
</dbReference>
<evidence type="ECO:0000256" key="2">
    <source>
        <dbReference type="ARBA" id="ARBA00023125"/>
    </source>
</evidence>
<dbReference type="SMART" id="SM00530">
    <property type="entry name" value="HTH_XRE"/>
    <property type="match status" value="1"/>
</dbReference>
<organism evidence="5 6">
    <name type="scientific">Sphingomonas oligophenolica</name>
    <dbReference type="NCBI Taxonomy" id="301154"/>
    <lineage>
        <taxon>Bacteria</taxon>
        <taxon>Pseudomonadati</taxon>
        <taxon>Pseudomonadota</taxon>
        <taxon>Alphaproteobacteria</taxon>
        <taxon>Sphingomonadales</taxon>
        <taxon>Sphingomonadaceae</taxon>
        <taxon>Sphingomonas</taxon>
    </lineage>
</organism>
<keyword evidence="3" id="KW-0804">Transcription</keyword>
<dbReference type="InterPro" id="IPR001387">
    <property type="entry name" value="Cro/C1-type_HTH"/>
</dbReference>
<evidence type="ECO:0000256" key="1">
    <source>
        <dbReference type="ARBA" id="ARBA00023015"/>
    </source>
</evidence>
<dbReference type="Gene3D" id="2.10.109.10">
    <property type="entry name" value="Umud Fragment, subunit A"/>
    <property type="match status" value="1"/>
</dbReference>
<keyword evidence="1" id="KW-0805">Transcription regulation</keyword>
<dbReference type="GO" id="GO:0003677">
    <property type="term" value="F:DNA binding"/>
    <property type="evidence" value="ECO:0007669"/>
    <property type="project" value="UniProtKB-KW"/>
</dbReference>
<dbReference type="InterPro" id="IPR015927">
    <property type="entry name" value="Peptidase_S24_S26A/B/C"/>
</dbReference>
<dbReference type="InterPro" id="IPR010982">
    <property type="entry name" value="Lambda_DNA-bd_dom_sf"/>
</dbReference>
<evidence type="ECO:0000313" key="6">
    <source>
        <dbReference type="Proteomes" id="UP000318413"/>
    </source>
</evidence>
<feature type="domain" description="HTH cro/C1-type" evidence="4">
    <location>
        <begin position="8"/>
        <end position="61"/>
    </location>
</feature>
<reference evidence="5 6" key="1">
    <citation type="journal article" date="2019" name="Environ. Microbiol.">
        <title>Species interactions and distinct microbial communities in high Arctic permafrost affected cryosols are associated with the CH4 and CO2 gas fluxes.</title>
        <authorList>
            <person name="Altshuler I."/>
            <person name="Hamel J."/>
            <person name="Turney S."/>
            <person name="Magnuson E."/>
            <person name="Levesque R."/>
            <person name="Greer C."/>
            <person name="Whyte L.G."/>
        </authorList>
    </citation>
    <scope>NUCLEOTIDE SEQUENCE [LARGE SCALE GENOMIC DNA]</scope>
    <source>
        <strain evidence="5 6">S5.1</strain>
    </source>
</reference>
<dbReference type="CDD" id="cd06529">
    <property type="entry name" value="S24_LexA-like"/>
    <property type="match status" value="1"/>
</dbReference>
<dbReference type="Pfam" id="PF00717">
    <property type="entry name" value="Peptidase_S24"/>
    <property type="match status" value="1"/>
</dbReference>
<evidence type="ECO:0000256" key="3">
    <source>
        <dbReference type="ARBA" id="ARBA00023163"/>
    </source>
</evidence>